<comment type="similarity">
    <text evidence="1">Belongs to the SMC family. SMC5 subfamily.</text>
</comment>
<feature type="domain" description="Rad50/SbcC-type AAA" evidence="4">
    <location>
        <begin position="18"/>
        <end position="71"/>
    </location>
</feature>
<protein>
    <recommendedName>
        <fullName evidence="2">Structural maintenance of chromosomes protein 5</fullName>
    </recommendedName>
</protein>
<dbReference type="GO" id="GO:0005634">
    <property type="term" value="C:nucleus"/>
    <property type="evidence" value="ECO:0007669"/>
    <property type="project" value="TreeGrafter"/>
</dbReference>
<evidence type="ECO:0000313" key="6">
    <source>
        <dbReference type="Proteomes" id="UP000037069"/>
    </source>
</evidence>
<dbReference type="GO" id="GO:0016887">
    <property type="term" value="F:ATP hydrolysis activity"/>
    <property type="evidence" value="ECO:0007669"/>
    <property type="project" value="InterPro"/>
</dbReference>
<dbReference type="EMBL" id="JRES01000970">
    <property type="protein sequence ID" value="KNC26668.1"/>
    <property type="molecule type" value="Genomic_DNA"/>
</dbReference>
<dbReference type="Gene3D" id="3.40.50.300">
    <property type="entry name" value="P-loop containing nucleotide triphosphate hydrolases"/>
    <property type="match status" value="1"/>
</dbReference>
<sequence>MSRIGKIKTVCCKNFVKCVFNPSEYLNVIIGPNGTGKSTLVSAIVLSLGGEPILLARSNSIGDYVKNGCESATVSVEVFDNDDRQSTGT</sequence>
<reference evidence="5 6" key="1">
    <citation type="journal article" date="2015" name="Nat. Commun.">
        <title>Lucilia cuprina genome unlocks parasitic fly biology to underpin future interventions.</title>
        <authorList>
            <person name="Anstead C.A."/>
            <person name="Korhonen P.K."/>
            <person name="Young N.D."/>
            <person name="Hall R.S."/>
            <person name="Jex A.R."/>
            <person name="Murali S.C."/>
            <person name="Hughes D.S."/>
            <person name="Lee S.F."/>
            <person name="Perry T."/>
            <person name="Stroehlein A.J."/>
            <person name="Ansell B.R."/>
            <person name="Breugelmans B."/>
            <person name="Hofmann A."/>
            <person name="Qu J."/>
            <person name="Dugan S."/>
            <person name="Lee S.L."/>
            <person name="Chao H."/>
            <person name="Dinh H."/>
            <person name="Han Y."/>
            <person name="Doddapaneni H.V."/>
            <person name="Worley K.C."/>
            <person name="Muzny D.M."/>
            <person name="Ioannidis P."/>
            <person name="Waterhouse R.M."/>
            <person name="Zdobnov E.M."/>
            <person name="James P.J."/>
            <person name="Bagnall N.H."/>
            <person name="Kotze A.C."/>
            <person name="Gibbs R.A."/>
            <person name="Richards S."/>
            <person name="Batterham P."/>
            <person name="Gasser R.B."/>
        </authorList>
    </citation>
    <scope>NUCLEOTIDE SEQUENCE [LARGE SCALE GENOMIC DNA]</scope>
    <source>
        <strain evidence="5 6">LS</strain>
        <tissue evidence="5">Full body</tissue>
    </source>
</reference>
<evidence type="ECO:0000313" key="5">
    <source>
        <dbReference type="EMBL" id="KNC26668.1"/>
    </source>
</evidence>
<evidence type="ECO:0000256" key="1">
    <source>
        <dbReference type="ARBA" id="ARBA00010171"/>
    </source>
</evidence>
<dbReference type="Proteomes" id="UP000037069">
    <property type="component" value="Unassembled WGS sequence"/>
</dbReference>
<keyword evidence="3" id="KW-0175">Coiled coil</keyword>
<dbReference type="OrthoDB" id="10254973at2759"/>
<accession>A0A0L0C2T9</accession>
<dbReference type="PANTHER" id="PTHR45916">
    <property type="entry name" value="STRUCTURAL MAINTENANCE OF CHROMOSOMES PROTEIN 5"/>
    <property type="match status" value="1"/>
</dbReference>
<name>A0A0L0C2T9_LUCCU</name>
<evidence type="ECO:0000259" key="4">
    <source>
        <dbReference type="Pfam" id="PF13476"/>
    </source>
</evidence>
<dbReference type="SUPFAM" id="SSF52540">
    <property type="entry name" value="P-loop containing nucleoside triphosphate hydrolases"/>
    <property type="match status" value="1"/>
</dbReference>
<proteinExistence type="inferred from homology"/>
<dbReference type="InterPro" id="IPR038729">
    <property type="entry name" value="Rad50/SbcC_AAA"/>
</dbReference>
<gene>
    <name evidence="5" type="ORF">FF38_13048</name>
</gene>
<keyword evidence="6" id="KW-1185">Reference proteome</keyword>
<dbReference type="PANTHER" id="PTHR45916:SF1">
    <property type="entry name" value="STRUCTURAL MAINTENANCE OF CHROMOSOMES PROTEIN 5"/>
    <property type="match status" value="1"/>
</dbReference>
<evidence type="ECO:0000256" key="3">
    <source>
        <dbReference type="ARBA" id="ARBA00023054"/>
    </source>
</evidence>
<dbReference type="GO" id="GO:0003697">
    <property type="term" value="F:single-stranded DNA binding"/>
    <property type="evidence" value="ECO:0007669"/>
    <property type="project" value="TreeGrafter"/>
</dbReference>
<dbReference type="InterPro" id="IPR027417">
    <property type="entry name" value="P-loop_NTPase"/>
</dbReference>
<dbReference type="STRING" id="7375.A0A0L0C2T9"/>
<comment type="caution">
    <text evidence="5">The sequence shown here is derived from an EMBL/GenBank/DDBJ whole genome shotgun (WGS) entry which is preliminary data.</text>
</comment>
<dbReference type="GO" id="GO:0030915">
    <property type="term" value="C:Smc5-Smc6 complex"/>
    <property type="evidence" value="ECO:0007669"/>
    <property type="project" value="TreeGrafter"/>
</dbReference>
<dbReference type="AlphaFoldDB" id="A0A0L0C2T9"/>
<organism evidence="5 6">
    <name type="scientific">Lucilia cuprina</name>
    <name type="common">Green bottle fly</name>
    <name type="synonym">Australian sheep blowfly</name>
    <dbReference type="NCBI Taxonomy" id="7375"/>
    <lineage>
        <taxon>Eukaryota</taxon>
        <taxon>Metazoa</taxon>
        <taxon>Ecdysozoa</taxon>
        <taxon>Arthropoda</taxon>
        <taxon>Hexapoda</taxon>
        <taxon>Insecta</taxon>
        <taxon>Pterygota</taxon>
        <taxon>Neoptera</taxon>
        <taxon>Endopterygota</taxon>
        <taxon>Diptera</taxon>
        <taxon>Brachycera</taxon>
        <taxon>Muscomorpha</taxon>
        <taxon>Oestroidea</taxon>
        <taxon>Calliphoridae</taxon>
        <taxon>Luciliinae</taxon>
        <taxon>Lucilia</taxon>
    </lineage>
</organism>
<dbReference type="GO" id="GO:0000724">
    <property type="term" value="P:double-strand break repair via homologous recombination"/>
    <property type="evidence" value="ECO:0007669"/>
    <property type="project" value="TreeGrafter"/>
</dbReference>
<dbReference type="Pfam" id="PF13476">
    <property type="entry name" value="AAA_23"/>
    <property type="match status" value="1"/>
</dbReference>
<evidence type="ECO:0000256" key="2">
    <source>
        <dbReference type="ARBA" id="ARBA00018687"/>
    </source>
</evidence>